<dbReference type="InterPro" id="IPR029033">
    <property type="entry name" value="His_PPase_superfam"/>
</dbReference>
<dbReference type="SUPFAM" id="SSF53254">
    <property type="entry name" value="Phosphoglycerate mutase-like"/>
    <property type="match status" value="1"/>
</dbReference>
<name>A0ABT5M328_9GAMM</name>
<dbReference type="PANTHER" id="PTHR48100:SF1">
    <property type="entry name" value="HISTIDINE PHOSPHATASE FAMILY PROTEIN-RELATED"/>
    <property type="match status" value="1"/>
</dbReference>
<dbReference type="Gene3D" id="3.40.50.1240">
    <property type="entry name" value="Phosphoglycerate mutase-like"/>
    <property type="match status" value="1"/>
</dbReference>
<dbReference type="RefSeq" id="WP_273579729.1">
    <property type="nucleotide sequence ID" value="NZ_JAQRFO010000020.1"/>
</dbReference>
<dbReference type="Pfam" id="PF00300">
    <property type="entry name" value="His_Phos_1"/>
    <property type="match status" value="1"/>
</dbReference>
<reference evidence="1 2" key="1">
    <citation type="submission" date="2023-02" db="EMBL/GenBank/DDBJ databases">
        <title>Entomopathogenic bacteria.</title>
        <authorList>
            <person name="Machado R.A."/>
        </authorList>
    </citation>
    <scope>NUCLEOTIDE SEQUENCE [LARGE SCALE GENOMIC DNA]</scope>
    <source>
        <strain evidence="1 2">XENO-7</strain>
    </source>
</reference>
<dbReference type="Proteomes" id="UP001214757">
    <property type="component" value="Unassembled WGS sequence"/>
</dbReference>
<dbReference type="CDD" id="cd07067">
    <property type="entry name" value="HP_PGM_like"/>
    <property type="match status" value="1"/>
</dbReference>
<keyword evidence="2" id="KW-1185">Reference proteome</keyword>
<protein>
    <submittedName>
        <fullName evidence="1">Histidine phosphatase family protein</fullName>
    </submittedName>
</protein>
<evidence type="ECO:0000313" key="2">
    <source>
        <dbReference type="Proteomes" id="UP001214757"/>
    </source>
</evidence>
<dbReference type="InterPro" id="IPR050275">
    <property type="entry name" value="PGM_Phosphatase"/>
</dbReference>
<evidence type="ECO:0000313" key="1">
    <source>
        <dbReference type="EMBL" id="MDC9622087.1"/>
    </source>
</evidence>
<comment type="caution">
    <text evidence="1">The sequence shown here is derived from an EMBL/GenBank/DDBJ whole genome shotgun (WGS) entry which is preliminary data.</text>
</comment>
<gene>
    <name evidence="1" type="ORF">PSI22_10665</name>
</gene>
<accession>A0ABT5M328</accession>
<organism evidence="1 2">
    <name type="scientific">Xenorhabdus aichiensis</name>
    <dbReference type="NCBI Taxonomy" id="3025874"/>
    <lineage>
        <taxon>Bacteria</taxon>
        <taxon>Pseudomonadati</taxon>
        <taxon>Pseudomonadota</taxon>
        <taxon>Gammaproteobacteria</taxon>
        <taxon>Enterobacterales</taxon>
        <taxon>Morganellaceae</taxon>
        <taxon>Xenorhabdus</taxon>
    </lineage>
</organism>
<dbReference type="InterPro" id="IPR013078">
    <property type="entry name" value="His_Pase_superF_clade-1"/>
</dbReference>
<dbReference type="EMBL" id="JAQRFO010000020">
    <property type="protein sequence ID" value="MDC9622087.1"/>
    <property type="molecule type" value="Genomic_DNA"/>
</dbReference>
<proteinExistence type="predicted"/>
<sequence>MRIIAVRHAETQWNLDRIIQGHLDSPVTEKGFRQIASLLKEIKNFPITRVISSPAGRACTTAQILATHFGCQLETDENLHEQNFGLLEGLSFEQAQNCYPAITSRLFTGEPTIAAPEGESAIQVVQRIMAYLQRLAVNNHDKTLCLVTHGLTLQALIWILKGGKLQEETRQYAHQNCSYSVIDITEEYIEVVNWGIATHLFLR</sequence>
<dbReference type="SMART" id="SM00855">
    <property type="entry name" value="PGAM"/>
    <property type="match status" value="1"/>
</dbReference>
<dbReference type="PANTHER" id="PTHR48100">
    <property type="entry name" value="BROAD-SPECIFICITY PHOSPHATASE YOR283W-RELATED"/>
    <property type="match status" value="1"/>
</dbReference>